<feature type="transmembrane region" description="Helical" evidence="1">
    <location>
        <begin position="20"/>
        <end position="42"/>
    </location>
</feature>
<dbReference type="InterPro" id="IPR043993">
    <property type="entry name" value="T4SS_pilin"/>
</dbReference>
<comment type="caution">
    <text evidence="2">The sequence shown here is derived from an EMBL/GenBank/DDBJ whole genome shotgun (WGS) entry which is preliminary data.</text>
</comment>
<organism evidence="2 3">
    <name type="scientific">Candidatus Magasanikbacteria bacterium GW2011_GWA2_45_39</name>
    <dbReference type="NCBI Taxonomy" id="1619041"/>
    <lineage>
        <taxon>Bacteria</taxon>
        <taxon>Candidatus Magasanikiibacteriota</taxon>
    </lineage>
</organism>
<feature type="transmembrane region" description="Helical" evidence="1">
    <location>
        <begin position="123"/>
        <end position="141"/>
    </location>
</feature>
<dbReference type="AlphaFoldDB" id="A0A0G1MH03"/>
<keyword evidence="1" id="KW-0472">Membrane</keyword>
<sequence length="661" mass="70932">MRIKGEKQTGQKRNRTVVSILFVLATVFVLRTVVAYALPVFAQGDVNTPAQLTNSLGANEQFRQATGLSGTDIRVIIAKIIRAVLGLVGLIMISFIVYAGYLWMTSEGEEEKIMTAKNMLKNLVIGLAIILMSVAIVQFVIQKLVGEGGGGLGGAEGVSGGQVFFEGHAQLGTIIESHYPARNAQDIPRNTMIAVTFKDKIKQETIINGMDPQKFSGALNDVNIKIYRVFKADGKTLGVEAGALKGDQVSAGMSADHKTFVFKPSEYLGDPNKNVEYKVVLGKGIKIDDGTKGGKDSQGLPYDWNFTVSPKVDLTPPKVVSVLPYPMKEAKDKQPRNVILQINFSEPVDPLSASGKPEKDVFENLTVTDAAGNVVSGEFRISNGYRTVEFVPSEQCGENSCGMPVYCLPAQAALTAQAKAADLAAPSLPTAKLPANGVIDMAVNSLDGGGSFAYDAVKKDFVFPQGNGKAEGSPADNFIWKFNTSNQKDVTPPTLTSITPSVGAQDIAADAPLDVMFSKVMSSYTFENVTIKASKADKYIWFTKNVANYDAQGVDLSALAPDGTPVSTEPANHTKLIVAHGKFWRDPPPPAPLLNVVYYPFIPSTVTDAYQNCFYPAIGPQCTGDNTDPSCFNGEKKAYSSAQNCEKDNGKGQIIYGRRGS</sequence>
<evidence type="ECO:0000313" key="3">
    <source>
        <dbReference type="Proteomes" id="UP000033999"/>
    </source>
</evidence>
<evidence type="ECO:0000256" key="1">
    <source>
        <dbReference type="SAM" id="Phobius"/>
    </source>
</evidence>
<feature type="transmembrane region" description="Helical" evidence="1">
    <location>
        <begin position="80"/>
        <end position="103"/>
    </location>
</feature>
<name>A0A0G1MH03_9BACT</name>
<proteinExistence type="predicted"/>
<evidence type="ECO:0000313" key="2">
    <source>
        <dbReference type="EMBL" id="KKU07611.1"/>
    </source>
</evidence>
<evidence type="ECO:0008006" key="4">
    <source>
        <dbReference type="Google" id="ProtNLM"/>
    </source>
</evidence>
<dbReference type="Proteomes" id="UP000033999">
    <property type="component" value="Unassembled WGS sequence"/>
</dbReference>
<reference evidence="2 3" key="1">
    <citation type="journal article" date="2015" name="Nature">
        <title>rRNA introns, odd ribosomes, and small enigmatic genomes across a large radiation of phyla.</title>
        <authorList>
            <person name="Brown C.T."/>
            <person name="Hug L.A."/>
            <person name="Thomas B.C."/>
            <person name="Sharon I."/>
            <person name="Castelle C.J."/>
            <person name="Singh A."/>
            <person name="Wilkins M.J."/>
            <person name="Williams K.H."/>
            <person name="Banfield J.F."/>
        </authorList>
    </citation>
    <scope>NUCLEOTIDE SEQUENCE [LARGE SCALE GENOMIC DNA]</scope>
</reference>
<accession>A0A0G1MH03</accession>
<keyword evidence="1" id="KW-0812">Transmembrane</keyword>
<gene>
    <name evidence="2" type="ORF">UX10_C0008G0014</name>
</gene>
<dbReference type="Pfam" id="PF18895">
    <property type="entry name" value="T4SS_pilin"/>
    <property type="match status" value="1"/>
</dbReference>
<dbReference type="EMBL" id="LCKX01000008">
    <property type="protein sequence ID" value="KKU07611.1"/>
    <property type="molecule type" value="Genomic_DNA"/>
</dbReference>
<protein>
    <recommendedName>
        <fullName evidence="4">SbsA Ig-like domain-containing protein</fullName>
    </recommendedName>
</protein>
<keyword evidence="1" id="KW-1133">Transmembrane helix</keyword>